<evidence type="ECO:0000313" key="2">
    <source>
        <dbReference type="Proteomes" id="UP000713222"/>
    </source>
</evidence>
<sequence length="77" mass="8893">MKDLENKILFGNLNLKNKKGTYIKKDCVFCINDIEHKGEKIIKVLDYKIIGTKNKSKGFTEVKISNEKRNKITGAYE</sequence>
<dbReference type="EMBL" id="RGET01000180">
    <property type="protein sequence ID" value="NBN88586.1"/>
    <property type="molecule type" value="Genomic_DNA"/>
</dbReference>
<proteinExistence type="predicted"/>
<protein>
    <submittedName>
        <fullName evidence="1">Uncharacterized protein</fullName>
    </submittedName>
</protein>
<dbReference type="Proteomes" id="UP000713222">
    <property type="component" value="Unassembled WGS sequence"/>
</dbReference>
<accession>A0A964V3J2</accession>
<evidence type="ECO:0000313" key="1">
    <source>
        <dbReference type="EMBL" id="NBN88586.1"/>
    </source>
</evidence>
<organism evidence="1 2">
    <name type="scientific">Candidatus Fonsibacter lacus</name>
    <dbReference type="NCBI Taxonomy" id="2576439"/>
    <lineage>
        <taxon>Bacteria</taxon>
        <taxon>Pseudomonadati</taxon>
        <taxon>Pseudomonadota</taxon>
        <taxon>Alphaproteobacteria</taxon>
        <taxon>Candidatus Pelagibacterales</taxon>
        <taxon>Candidatus Pelagibacterales incertae sedis</taxon>
        <taxon>Candidatus Fonsibacter</taxon>
    </lineage>
</organism>
<name>A0A964V3J2_9PROT</name>
<reference evidence="1" key="1">
    <citation type="submission" date="2018-10" db="EMBL/GenBank/DDBJ databases">
        <title>Iterative Subtractive Binning of Freshwater Chronoseries Metagenomes Recovers Nearly Complete Genomes from over Four Hundred Novel Species.</title>
        <authorList>
            <person name="Rodriguez-R L.M."/>
            <person name="Tsementzi D."/>
            <person name="Luo C."/>
            <person name="Konstantinidis K.T."/>
        </authorList>
    </citation>
    <scope>NUCLEOTIDE SEQUENCE</scope>
    <source>
        <strain evidence="1">WB7_6_001</strain>
    </source>
</reference>
<gene>
    <name evidence="1" type="ORF">EBV32_05825</name>
</gene>
<comment type="caution">
    <text evidence="1">The sequence shown here is derived from an EMBL/GenBank/DDBJ whole genome shotgun (WGS) entry which is preliminary data.</text>
</comment>
<dbReference type="AlphaFoldDB" id="A0A964V3J2"/>